<dbReference type="GO" id="GO:0030133">
    <property type="term" value="C:transport vesicle"/>
    <property type="evidence" value="ECO:0007669"/>
    <property type="project" value="InterPro"/>
</dbReference>
<keyword evidence="1" id="KW-1133">Transmembrane helix</keyword>
<dbReference type="Pfam" id="PF14927">
    <property type="entry name" value="Neurensin"/>
    <property type="match status" value="1"/>
</dbReference>
<dbReference type="OrthoDB" id="6510478at2759"/>
<dbReference type="VEuPathDB" id="VectorBase:RSAN_048587"/>
<evidence type="ECO:0000256" key="1">
    <source>
        <dbReference type="SAM" id="Phobius"/>
    </source>
</evidence>
<keyword evidence="1" id="KW-0812">Transmembrane</keyword>
<name>A0A9D4QCK3_RHISA</name>
<evidence type="ECO:0000313" key="3">
    <source>
        <dbReference type="Proteomes" id="UP000821837"/>
    </source>
</evidence>
<dbReference type="AlphaFoldDB" id="A0A9D4QCK3"/>
<dbReference type="PANTHER" id="PTHR14796">
    <property type="entry name" value="NEURENSIN 1-RELATED"/>
    <property type="match status" value="1"/>
</dbReference>
<organism evidence="2 3">
    <name type="scientific">Rhipicephalus sanguineus</name>
    <name type="common">Brown dog tick</name>
    <name type="synonym">Ixodes sanguineus</name>
    <dbReference type="NCBI Taxonomy" id="34632"/>
    <lineage>
        <taxon>Eukaryota</taxon>
        <taxon>Metazoa</taxon>
        <taxon>Ecdysozoa</taxon>
        <taxon>Arthropoda</taxon>
        <taxon>Chelicerata</taxon>
        <taxon>Arachnida</taxon>
        <taxon>Acari</taxon>
        <taxon>Parasitiformes</taxon>
        <taxon>Ixodida</taxon>
        <taxon>Ixodoidea</taxon>
        <taxon>Ixodidae</taxon>
        <taxon>Rhipicephalinae</taxon>
        <taxon>Rhipicephalus</taxon>
        <taxon>Rhipicephalus</taxon>
    </lineage>
</organism>
<feature type="transmembrane region" description="Helical" evidence="1">
    <location>
        <begin position="124"/>
        <end position="148"/>
    </location>
</feature>
<dbReference type="GO" id="GO:0043025">
    <property type="term" value="C:neuronal cell body"/>
    <property type="evidence" value="ECO:0007669"/>
    <property type="project" value="TreeGrafter"/>
</dbReference>
<dbReference type="GO" id="GO:0043005">
    <property type="term" value="C:neuron projection"/>
    <property type="evidence" value="ECO:0007669"/>
    <property type="project" value="TreeGrafter"/>
</dbReference>
<dbReference type="PANTHER" id="PTHR14796:SF3">
    <property type="entry name" value="NEURENSIN 1-LIKE-RELATED"/>
    <property type="match status" value="1"/>
</dbReference>
<proteinExistence type="predicted"/>
<keyword evidence="3" id="KW-1185">Reference proteome</keyword>
<keyword evidence="1" id="KW-0472">Membrane</keyword>
<reference evidence="2" key="1">
    <citation type="journal article" date="2020" name="Cell">
        <title>Large-Scale Comparative Analyses of Tick Genomes Elucidate Their Genetic Diversity and Vector Capacities.</title>
        <authorList>
            <consortium name="Tick Genome and Microbiome Consortium (TIGMIC)"/>
            <person name="Jia N."/>
            <person name="Wang J."/>
            <person name="Shi W."/>
            <person name="Du L."/>
            <person name="Sun Y."/>
            <person name="Zhan W."/>
            <person name="Jiang J.F."/>
            <person name="Wang Q."/>
            <person name="Zhang B."/>
            <person name="Ji P."/>
            <person name="Bell-Sakyi L."/>
            <person name="Cui X.M."/>
            <person name="Yuan T.T."/>
            <person name="Jiang B.G."/>
            <person name="Yang W.F."/>
            <person name="Lam T.T."/>
            <person name="Chang Q.C."/>
            <person name="Ding S.J."/>
            <person name="Wang X.J."/>
            <person name="Zhu J.G."/>
            <person name="Ruan X.D."/>
            <person name="Zhao L."/>
            <person name="Wei J.T."/>
            <person name="Ye R.Z."/>
            <person name="Que T.C."/>
            <person name="Du C.H."/>
            <person name="Zhou Y.H."/>
            <person name="Cheng J.X."/>
            <person name="Dai P.F."/>
            <person name="Guo W.B."/>
            <person name="Han X.H."/>
            <person name="Huang E.J."/>
            <person name="Li L.F."/>
            <person name="Wei W."/>
            <person name="Gao Y.C."/>
            <person name="Liu J.Z."/>
            <person name="Shao H.Z."/>
            <person name="Wang X."/>
            <person name="Wang C.C."/>
            <person name="Yang T.C."/>
            <person name="Huo Q.B."/>
            <person name="Li W."/>
            <person name="Chen H.Y."/>
            <person name="Chen S.E."/>
            <person name="Zhou L.G."/>
            <person name="Ni X.B."/>
            <person name="Tian J.H."/>
            <person name="Sheng Y."/>
            <person name="Liu T."/>
            <person name="Pan Y.S."/>
            <person name="Xia L.Y."/>
            <person name="Li J."/>
            <person name="Zhao F."/>
            <person name="Cao W.C."/>
        </authorList>
    </citation>
    <scope>NUCLEOTIDE SEQUENCE</scope>
    <source>
        <strain evidence="2">Rsan-2018</strain>
    </source>
</reference>
<evidence type="ECO:0000313" key="2">
    <source>
        <dbReference type="EMBL" id="KAH7975887.1"/>
    </source>
</evidence>
<gene>
    <name evidence="2" type="ORF">HPB52_006619</name>
</gene>
<feature type="transmembrane region" description="Helical" evidence="1">
    <location>
        <begin position="87"/>
        <end position="112"/>
    </location>
</feature>
<dbReference type="Proteomes" id="UP000821837">
    <property type="component" value="Chromosome 10"/>
</dbReference>
<accession>A0A9D4QCK3</accession>
<protein>
    <submittedName>
        <fullName evidence="2">Uncharacterized protein</fullName>
    </submittedName>
</protein>
<dbReference type="EMBL" id="JABSTV010001246">
    <property type="protein sequence ID" value="KAH7975887.1"/>
    <property type="molecule type" value="Genomic_DNA"/>
</dbReference>
<dbReference type="GO" id="GO:0007399">
    <property type="term" value="P:nervous system development"/>
    <property type="evidence" value="ECO:0007669"/>
    <property type="project" value="TreeGrafter"/>
</dbReference>
<dbReference type="InterPro" id="IPR024883">
    <property type="entry name" value="Neurensin"/>
</dbReference>
<comment type="caution">
    <text evidence="2">The sequence shown here is derived from an EMBL/GenBank/DDBJ whole genome shotgun (WGS) entry which is preliminary data.</text>
</comment>
<sequence>MDSPSERLLLKTNHKVSVPCPVRPPGRRKSSSRRLFGVRCHLHRFYADCPEGSHGGRSGCGSGCGSGSHYGGGAASRRRAARRAARVAWSASLWVGSFLFLFGVVALGLGYAAPANLVRRPHPWRLAGLCMFCSGGSLLAAALMLAALCPRWQDDEPYAPVVGESREAQEDEEDDLRVPVTEKITAVQPLRD</sequence>
<reference evidence="2" key="2">
    <citation type="submission" date="2021-09" db="EMBL/GenBank/DDBJ databases">
        <authorList>
            <person name="Jia N."/>
            <person name="Wang J."/>
            <person name="Shi W."/>
            <person name="Du L."/>
            <person name="Sun Y."/>
            <person name="Zhan W."/>
            <person name="Jiang J."/>
            <person name="Wang Q."/>
            <person name="Zhang B."/>
            <person name="Ji P."/>
            <person name="Sakyi L.B."/>
            <person name="Cui X."/>
            <person name="Yuan T."/>
            <person name="Jiang B."/>
            <person name="Yang W."/>
            <person name="Lam T.T.-Y."/>
            <person name="Chang Q."/>
            <person name="Ding S."/>
            <person name="Wang X."/>
            <person name="Zhu J."/>
            <person name="Ruan X."/>
            <person name="Zhao L."/>
            <person name="Wei J."/>
            <person name="Que T."/>
            <person name="Du C."/>
            <person name="Cheng J."/>
            <person name="Dai P."/>
            <person name="Han X."/>
            <person name="Huang E."/>
            <person name="Gao Y."/>
            <person name="Liu J."/>
            <person name="Shao H."/>
            <person name="Ye R."/>
            <person name="Li L."/>
            <person name="Wei W."/>
            <person name="Wang X."/>
            <person name="Wang C."/>
            <person name="Huo Q."/>
            <person name="Li W."/>
            <person name="Guo W."/>
            <person name="Chen H."/>
            <person name="Chen S."/>
            <person name="Zhou L."/>
            <person name="Zhou L."/>
            <person name="Ni X."/>
            <person name="Tian J."/>
            <person name="Zhou Y."/>
            <person name="Sheng Y."/>
            <person name="Liu T."/>
            <person name="Pan Y."/>
            <person name="Xia L."/>
            <person name="Li J."/>
            <person name="Zhao F."/>
            <person name="Cao W."/>
        </authorList>
    </citation>
    <scope>NUCLEOTIDE SEQUENCE</scope>
    <source>
        <strain evidence="2">Rsan-2018</strain>
        <tissue evidence="2">Larvae</tissue>
    </source>
</reference>